<dbReference type="EnsemblPlants" id="TraesCS6A02G297100.1">
    <property type="protein sequence ID" value="TraesCS6A02G297100.1"/>
    <property type="gene ID" value="TraesCS6A02G297100"/>
</dbReference>
<dbReference type="Gramene" id="TraesPARA_EIv1.0_1963250.1">
    <property type="protein sequence ID" value="TraesPARA_EIv1.0_1963250.1.CDS"/>
    <property type="gene ID" value="TraesPARA_EIv1.0_1963250"/>
</dbReference>
<name>A0A3B6NTH2_WHEAT</name>
<accession>A0A3B6NTH2</accession>
<dbReference type="GeneID" id="123128312"/>
<dbReference type="RefSeq" id="XP_044404217.1">
    <property type="nucleotide sequence ID" value="XM_044548282.1"/>
</dbReference>
<organism evidence="3">
    <name type="scientific">Triticum aestivum</name>
    <name type="common">Wheat</name>
    <dbReference type="NCBI Taxonomy" id="4565"/>
    <lineage>
        <taxon>Eukaryota</taxon>
        <taxon>Viridiplantae</taxon>
        <taxon>Streptophyta</taxon>
        <taxon>Embryophyta</taxon>
        <taxon>Tracheophyta</taxon>
        <taxon>Spermatophyta</taxon>
        <taxon>Magnoliopsida</taxon>
        <taxon>Liliopsida</taxon>
        <taxon>Poales</taxon>
        <taxon>Poaceae</taxon>
        <taxon>BOP clade</taxon>
        <taxon>Pooideae</taxon>
        <taxon>Triticodae</taxon>
        <taxon>Triticeae</taxon>
        <taxon>Triticinae</taxon>
        <taxon>Triticum</taxon>
    </lineage>
</organism>
<evidence type="ECO:0000256" key="1">
    <source>
        <dbReference type="SAM" id="MobiDB-lite"/>
    </source>
</evidence>
<dbReference type="Gramene" id="TraesSTA6A03G03364690.1">
    <property type="protein sequence ID" value="TraesSTA6A03G03364690.1"/>
    <property type="gene ID" value="TraesSTA6A03G03364690"/>
</dbReference>
<dbReference type="Gramene" id="TraesCLE_scaffold_018103_01G000300.1">
    <property type="protein sequence ID" value="TraesCLE_scaffold_018103_01G000300.1"/>
    <property type="gene ID" value="TraesCLE_scaffold_018103_01G000300"/>
</dbReference>
<dbReference type="Gramene" id="TraesNOR6A03G03407700.1">
    <property type="protein sequence ID" value="TraesNOR6A03G03407700.1"/>
    <property type="gene ID" value="TraesNOR6A03G03407700"/>
</dbReference>
<keyword evidence="2" id="KW-1133">Transmembrane helix</keyword>
<keyword evidence="4" id="KW-1185">Reference proteome</keyword>
<evidence type="ECO:0000256" key="2">
    <source>
        <dbReference type="SAM" id="Phobius"/>
    </source>
</evidence>
<sequence>MDDVQRKEALLLAVGVLTGGAADFAIAMPKEALRAAARHLAQLALDIAACADASGFDTSDLRAAAKALLQAEAGSRSDAISDLVRECLRLDGIVAMRDAAAADDLRRGVLDVALAGGTLLRLRVLPARGLDFLLAAAEGGAGGEVPEADADARAAQAELAREREAELRRKREAELKREAHEPTTAATTWWRRLACRFSSARATGSWWRLASWFPKETSGVNEDDPEAPLIARRQPDPSPGPGPSPSPSDCSPPWGNWLTIQTFSLGGSLCLLPYMGPAALLSDAAHYDNDYRWWVQLAFQIWWCLVIVGVPCALCCRSRIERIYARISAHLGMLGMYIFLSSSCLTATNEDCLFGSNGFVTVKTGITVNALFFCHWMLAAVATKLMKIFLGGAVAYFLFYWIRCCWVGEI</sequence>
<protein>
    <submittedName>
        <fullName evidence="3">Uncharacterized protein</fullName>
    </submittedName>
</protein>
<dbReference type="OrthoDB" id="705231at2759"/>
<dbReference type="Gramene" id="TraesLAC6A03G03330860.1">
    <property type="protein sequence ID" value="TraesLAC6A03G03330860.1"/>
    <property type="gene ID" value="TraesLAC6A03G03330860"/>
</dbReference>
<dbReference type="Proteomes" id="UP000019116">
    <property type="component" value="Chromosome 6A"/>
</dbReference>
<feature type="transmembrane region" description="Helical" evidence="2">
    <location>
        <begin position="323"/>
        <end position="340"/>
    </location>
</feature>
<dbReference type="Gramene" id="TraesCS6A02G297100.1">
    <property type="protein sequence ID" value="TraesCS6A02G297100.1"/>
    <property type="gene ID" value="TraesCS6A02G297100"/>
</dbReference>
<gene>
    <name evidence="3" type="primary">LOC123128312</name>
</gene>
<dbReference type="AlphaFoldDB" id="A0A3B6NTH2"/>
<feature type="transmembrane region" description="Helical" evidence="2">
    <location>
        <begin position="293"/>
        <end position="316"/>
    </location>
</feature>
<dbReference type="Gramene" id="TraesJAG6A03G03366800.1">
    <property type="protein sequence ID" value="TraesJAG6A03G03366800.1"/>
    <property type="gene ID" value="TraesJAG6A03G03366800"/>
</dbReference>
<dbReference type="Gramene" id="TraesCAD_scaffold_037742_01G000100.1">
    <property type="protein sequence ID" value="TraesCAD_scaffold_037742_01G000100.1"/>
    <property type="gene ID" value="TraesCAD_scaffold_037742_01G000100"/>
</dbReference>
<dbReference type="Gramene" id="TraesCS6A03G0780800.1">
    <property type="protein sequence ID" value="TraesCS6A03G0780800.1.CDS"/>
    <property type="gene ID" value="TraesCS6A03G0780800"/>
</dbReference>
<reference evidence="3" key="2">
    <citation type="submission" date="2018-10" db="UniProtKB">
        <authorList>
            <consortium name="EnsemblPlants"/>
        </authorList>
    </citation>
    <scope>IDENTIFICATION</scope>
</reference>
<feature type="transmembrane region" description="Helical" evidence="2">
    <location>
        <begin position="385"/>
        <end position="402"/>
    </location>
</feature>
<keyword evidence="2" id="KW-0812">Transmembrane</keyword>
<evidence type="ECO:0000313" key="4">
    <source>
        <dbReference type="Proteomes" id="UP000019116"/>
    </source>
</evidence>
<feature type="compositionally biased region" description="Pro residues" evidence="1">
    <location>
        <begin position="236"/>
        <end position="246"/>
    </location>
</feature>
<reference evidence="3" key="1">
    <citation type="submission" date="2018-08" db="EMBL/GenBank/DDBJ databases">
        <authorList>
            <person name="Rossello M."/>
        </authorList>
    </citation>
    <scope>NUCLEOTIDE SEQUENCE [LARGE SCALE GENOMIC DNA]</scope>
    <source>
        <strain evidence="3">cv. Chinese Spring</strain>
    </source>
</reference>
<evidence type="ECO:0000313" key="3">
    <source>
        <dbReference type="EnsemblPlants" id="TraesCS6A02G297100.1"/>
    </source>
</evidence>
<keyword evidence="2" id="KW-0472">Membrane</keyword>
<dbReference type="OMA" id="CRFSSAR"/>
<proteinExistence type="predicted"/>
<feature type="region of interest" description="Disordered" evidence="1">
    <location>
        <begin position="217"/>
        <end position="250"/>
    </location>
</feature>
<feature type="transmembrane region" description="Helical" evidence="2">
    <location>
        <begin position="360"/>
        <end position="378"/>
    </location>
</feature>